<dbReference type="PROSITE" id="PS51318">
    <property type="entry name" value="TAT"/>
    <property type="match status" value="1"/>
</dbReference>
<dbReference type="InterPro" id="IPR006311">
    <property type="entry name" value="TAT_signal"/>
</dbReference>
<keyword evidence="1 2" id="KW-0732">Signal</keyword>
<dbReference type="RefSeq" id="WP_183969184.1">
    <property type="nucleotide sequence ID" value="NZ_BAABEW010000007.1"/>
</dbReference>
<evidence type="ECO:0000256" key="2">
    <source>
        <dbReference type="SAM" id="SignalP"/>
    </source>
</evidence>
<gene>
    <name evidence="3" type="ORF">HNQ70_003034</name>
</gene>
<feature type="signal peptide" evidence="2">
    <location>
        <begin position="1"/>
        <end position="21"/>
    </location>
</feature>
<dbReference type="Proteomes" id="UP000532440">
    <property type="component" value="Unassembled WGS sequence"/>
</dbReference>
<proteinExistence type="predicted"/>
<sequence>MTNKDSTLNRRTLLKSSVALAAAPAVIGTARAQSSVTWKVQAHWPKASASFKDSLEWFAAELGKRSGGRFKMQLFGAGELAKDREIYNIVSRGVVEMGTMSAAYILGEAQAMGLAYGVPGTLREPWEMAHLLKNMGVEALVNEELAPKGVIYRTEKAYTTELVVNKKINSMDDFKSLKLRSAGSMLDYLSLAGASPTQVAGPELYQAISTGVVDGAHWGAAQGALTMKLWEVARYHMKPALGITTDCYVFNKAAVEKLPADLRLILMSLADERFFSRTAEYQHKEAIALTKGRTSMKVEVVQWPDAVQKKFAEASDAILAKEEAKGERAKKGAAALKTLMKDLGYV</sequence>
<reference evidence="3 4" key="1">
    <citation type="submission" date="2020-08" db="EMBL/GenBank/DDBJ databases">
        <title>Genomic Encyclopedia of Type Strains, Phase IV (KMG-IV): sequencing the most valuable type-strain genomes for metagenomic binning, comparative biology and taxonomic classification.</title>
        <authorList>
            <person name="Goeker M."/>
        </authorList>
    </citation>
    <scope>NUCLEOTIDE SEQUENCE [LARGE SCALE GENOMIC DNA]</scope>
    <source>
        <strain evidence="3 4">DSM 29781</strain>
    </source>
</reference>
<dbReference type="Pfam" id="PF03480">
    <property type="entry name" value="DctP"/>
    <property type="match status" value="1"/>
</dbReference>
<dbReference type="GO" id="GO:0055085">
    <property type="term" value="P:transmembrane transport"/>
    <property type="evidence" value="ECO:0007669"/>
    <property type="project" value="InterPro"/>
</dbReference>
<dbReference type="InterPro" id="IPR018389">
    <property type="entry name" value="DctP_fam"/>
</dbReference>
<evidence type="ECO:0000313" key="3">
    <source>
        <dbReference type="EMBL" id="MBB5273006.1"/>
    </source>
</evidence>
<dbReference type="Gene3D" id="3.40.190.170">
    <property type="entry name" value="Bacterial extracellular solute-binding protein, family 7"/>
    <property type="match status" value="1"/>
</dbReference>
<dbReference type="EMBL" id="JACHGB010000006">
    <property type="protein sequence ID" value="MBB5273006.1"/>
    <property type="molecule type" value="Genomic_DNA"/>
</dbReference>
<dbReference type="AlphaFoldDB" id="A0A7W8HK95"/>
<dbReference type="NCBIfam" id="NF037995">
    <property type="entry name" value="TRAP_S1"/>
    <property type="match status" value="1"/>
</dbReference>
<dbReference type="PANTHER" id="PTHR33376:SF5">
    <property type="entry name" value="EXTRACYTOPLASMIC SOLUTE RECEPTOR PROTEIN"/>
    <property type="match status" value="1"/>
</dbReference>
<dbReference type="PANTHER" id="PTHR33376">
    <property type="match status" value="1"/>
</dbReference>
<name>A0A7W8HK95_9BURK</name>
<comment type="caution">
    <text evidence="3">The sequence shown here is derived from an EMBL/GenBank/DDBJ whole genome shotgun (WGS) entry which is preliminary data.</text>
</comment>
<dbReference type="InterPro" id="IPR038404">
    <property type="entry name" value="TRAP_DctP_sf"/>
</dbReference>
<feature type="chain" id="PRO_5031162489" evidence="2">
    <location>
        <begin position="22"/>
        <end position="346"/>
    </location>
</feature>
<evidence type="ECO:0000313" key="4">
    <source>
        <dbReference type="Proteomes" id="UP000532440"/>
    </source>
</evidence>
<protein>
    <submittedName>
        <fullName evidence="3">TRAP-type mannitol/chloroaromatic compound transport system substrate-binding protein</fullName>
    </submittedName>
</protein>
<organism evidence="3 4">
    <name type="scientific">Quisquiliibacterium transsilvanicum</name>
    <dbReference type="NCBI Taxonomy" id="1549638"/>
    <lineage>
        <taxon>Bacteria</taxon>
        <taxon>Pseudomonadati</taxon>
        <taxon>Pseudomonadota</taxon>
        <taxon>Betaproteobacteria</taxon>
        <taxon>Burkholderiales</taxon>
        <taxon>Burkholderiaceae</taxon>
        <taxon>Quisquiliibacterium</taxon>
    </lineage>
</organism>
<keyword evidence="4" id="KW-1185">Reference proteome</keyword>
<accession>A0A7W8HK95</accession>
<evidence type="ECO:0000256" key="1">
    <source>
        <dbReference type="ARBA" id="ARBA00022729"/>
    </source>
</evidence>